<keyword evidence="3" id="KW-1185">Reference proteome</keyword>
<dbReference type="AlphaFoldDB" id="A0A9X3PCQ9"/>
<feature type="non-terminal residue" evidence="2">
    <location>
        <position position="181"/>
    </location>
</feature>
<dbReference type="InterPro" id="IPR000014">
    <property type="entry name" value="PAS"/>
</dbReference>
<dbReference type="PROSITE" id="PS50112">
    <property type="entry name" value="PAS"/>
    <property type="match status" value="1"/>
</dbReference>
<accession>A0A9X3PCQ9</accession>
<feature type="domain" description="PAS" evidence="1">
    <location>
        <begin position="2"/>
        <end position="75"/>
    </location>
</feature>
<gene>
    <name evidence="2" type="ORF">O1R50_17115</name>
</gene>
<dbReference type="InterPro" id="IPR013656">
    <property type="entry name" value="PAS_4"/>
</dbReference>
<protein>
    <submittedName>
        <fullName evidence="2">PAS domain-containing protein</fullName>
    </submittedName>
</protein>
<dbReference type="CDD" id="cd00130">
    <property type="entry name" value="PAS"/>
    <property type="match status" value="1"/>
</dbReference>
<dbReference type="Pfam" id="PF08448">
    <property type="entry name" value="PAS_4"/>
    <property type="match status" value="1"/>
</dbReference>
<evidence type="ECO:0000313" key="2">
    <source>
        <dbReference type="EMBL" id="MDA1361352.1"/>
    </source>
</evidence>
<dbReference type="SMART" id="SM00091">
    <property type="entry name" value="PAS"/>
    <property type="match status" value="1"/>
</dbReference>
<dbReference type="EMBL" id="JAPZVP010000013">
    <property type="protein sequence ID" value="MDA1361352.1"/>
    <property type="molecule type" value="Genomic_DNA"/>
</dbReference>
<dbReference type="InterPro" id="IPR035965">
    <property type="entry name" value="PAS-like_dom_sf"/>
</dbReference>
<evidence type="ECO:0000259" key="1">
    <source>
        <dbReference type="PROSITE" id="PS50112"/>
    </source>
</evidence>
<dbReference type="RefSeq" id="WP_270111345.1">
    <property type="nucleotide sequence ID" value="NZ_JAPZVP010000013.1"/>
</dbReference>
<dbReference type="NCBIfam" id="TIGR00229">
    <property type="entry name" value="sensory_box"/>
    <property type="match status" value="1"/>
</dbReference>
<dbReference type="Gene3D" id="3.30.450.20">
    <property type="entry name" value="PAS domain"/>
    <property type="match status" value="1"/>
</dbReference>
<dbReference type="Proteomes" id="UP001146067">
    <property type="component" value="Unassembled WGS sequence"/>
</dbReference>
<organism evidence="2 3">
    <name type="scientific">Glycomyces luteolus</name>
    <dbReference type="NCBI Taxonomy" id="2670330"/>
    <lineage>
        <taxon>Bacteria</taxon>
        <taxon>Bacillati</taxon>
        <taxon>Actinomycetota</taxon>
        <taxon>Actinomycetes</taxon>
        <taxon>Glycomycetales</taxon>
        <taxon>Glycomycetaceae</taxon>
        <taxon>Glycomyces</taxon>
    </lineage>
</organism>
<proteinExistence type="predicted"/>
<name>A0A9X3PCQ9_9ACTN</name>
<comment type="caution">
    <text evidence="2">The sequence shown here is derived from an EMBL/GenBank/DDBJ whole genome shotgun (WGS) entry which is preliminary data.</text>
</comment>
<reference evidence="2" key="1">
    <citation type="submission" date="2022-12" db="EMBL/GenBank/DDBJ databases">
        <title>Gycomyces niveus sp.nov.,a novel actinomycete isolated from soil in Shouguan.</title>
        <authorList>
            <person name="Yang X."/>
        </authorList>
    </citation>
    <scope>NUCLEOTIDE SEQUENCE</scope>
    <source>
        <strain evidence="2">NEAU-A15</strain>
    </source>
</reference>
<evidence type="ECO:0000313" key="3">
    <source>
        <dbReference type="Proteomes" id="UP001146067"/>
    </source>
</evidence>
<sequence length="181" mass="20327">MADLDYVALFAAIPTPCVVITRDFAIVAANPAYTEATGKTLDELVGRPLFDVFPDPDVSGERNVKASLNWVIETGRQHTMALQKYDVPIEGTSAFEERWWSIINSPIAGRNSPVEWILIRAEDVTAFVRSHDFNRHLPTEAPSEAMAREAELFERARELQHLNVELSEANIRDHQVAVTLQ</sequence>
<dbReference type="SUPFAM" id="SSF55785">
    <property type="entry name" value="PYP-like sensor domain (PAS domain)"/>
    <property type="match status" value="1"/>
</dbReference>